<evidence type="ECO:0000313" key="1">
    <source>
        <dbReference type="EMBL" id="KAF7624725.1"/>
    </source>
</evidence>
<sequence>MSGFILNDQSFLVQCCATLATNINLGYFIC</sequence>
<comment type="caution">
    <text evidence="1">The sequence shown here is derived from an EMBL/GenBank/DDBJ whole genome shotgun (WGS) entry which is preliminary data.</text>
</comment>
<name>A0A8S9ZB32_9BILA</name>
<evidence type="ECO:0000313" key="2">
    <source>
        <dbReference type="Proteomes" id="UP000605970"/>
    </source>
</evidence>
<accession>A0A8S9ZB32</accession>
<dbReference type="EMBL" id="JABEBT010000207">
    <property type="protein sequence ID" value="KAF7624725.1"/>
    <property type="molecule type" value="Genomic_DNA"/>
</dbReference>
<dbReference type="AlphaFoldDB" id="A0A8S9ZB32"/>
<protein>
    <submittedName>
        <fullName evidence="1">Uncharacterized protein</fullName>
    </submittedName>
</protein>
<gene>
    <name evidence="1" type="ORF">Mgra_00010010</name>
</gene>
<dbReference type="Proteomes" id="UP000605970">
    <property type="component" value="Unassembled WGS sequence"/>
</dbReference>
<reference evidence="1" key="1">
    <citation type="journal article" date="2020" name="Ecol. Evol.">
        <title>Genome structure and content of the rice root-knot nematode (Meloidogyne graminicola).</title>
        <authorList>
            <person name="Phan N.T."/>
            <person name="Danchin E.G.J."/>
            <person name="Klopp C."/>
            <person name="Perfus-Barbeoch L."/>
            <person name="Kozlowski D.K."/>
            <person name="Koutsovoulos G.D."/>
            <person name="Lopez-Roques C."/>
            <person name="Bouchez O."/>
            <person name="Zahm M."/>
            <person name="Besnard G."/>
            <person name="Bellafiore S."/>
        </authorList>
    </citation>
    <scope>NUCLEOTIDE SEQUENCE</scope>
    <source>
        <strain evidence="1">VN-18</strain>
    </source>
</reference>
<proteinExistence type="predicted"/>
<organism evidence="1 2">
    <name type="scientific">Meloidogyne graminicola</name>
    <dbReference type="NCBI Taxonomy" id="189291"/>
    <lineage>
        <taxon>Eukaryota</taxon>
        <taxon>Metazoa</taxon>
        <taxon>Ecdysozoa</taxon>
        <taxon>Nematoda</taxon>
        <taxon>Chromadorea</taxon>
        <taxon>Rhabditida</taxon>
        <taxon>Tylenchina</taxon>
        <taxon>Tylenchomorpha</taxon>
        <taxon>Tylenchoidea</taxon>
        <taxon>Meloidogynidae</taxon>
        <taxon>Meloidogyninae</taxon>
        <taxon>Meloidogyne</taxon>
    </lineage>
</organism>
<keyword evidence="2" id="KW-1185">Reference proteome</keyword>